<comment type="caution">
    <text evidence="2">The sequence shown here is derived from an EMBL/GenBank/DDBJ whole genome shotgun (WGS) entry which is preliminary data.</text>
</comment>
<feature type="region of interest" description="Disordered" evidence="1">
    <location>
        <begin position="92"/>
        <end position="113"/>
    </location>
</feature>
<dbReference type="EMBL" id="RCMK01000349">
    <property type="protein sequence ID" value="KAG2934779.1"/>
    <property type="molecule type" value="Genomic_DNA"/>
</dbReference>
<dbReference type="SUPFAM" id="SSF57756">
    <property type="entry name" value="Retrovirus zinc finger-like domains"/>
    <property type="match status" value="1"/>
</dbReference>
<dbReference type="InterPro" id="IPR036875">
    <property type="entry name" value="Znf_CCHC_sf"/>
</dbReference>
<dbReference type="GO" id="GO:0008270">
    <property type="term" value="F:zinc ion binding"/>
    <property type="evidence" value="ECO:0007669"/>
    <property type="project" value="InterPro"/>
</dbReference>
<feature type="compositionally biased region" description="Polar residues" evidence="1">
    <location>
        <begin position="92"/>
        <end position="102"/>
    </location>
</feature>
<evidence type="ECO:0000256" key="1">
    <source>
        <dbReference type="SAM" id="MobiDB-lite"/>
    </source>
</evidence>
<evidence type="ECO:0000313" key="3">
    <source>
        <dbReference type="Proteomes" id="UP000736787"/>
    </source>
</evidence>
<protein>
    <recommendedName>
        <fullName evidence="4">Zinc finger, CCHC-type</fullName>
    </recommendedName>
</protein>
<name>A0A8T1D4X3_9STRA</name>
<dbReference type="Gene3D" id="4.10.60.10">
    <property type="entry name" value="Zinc finger, CCHC-type"/>
    <property type="match status" value="1"/>
</dbReference>
<dbReference type="Proteomes" id="UP000736787">
    <property type="component" value="Unassembled WGS sequence"/>
</dbReference>
<reference evidence="2" key="1">
    <citation type="submission" date="2018-10" db="EMBL/GenBank/DDBJ databases">
        <title>Effector identification in a new, highly contiguous assembly of the strawberry crown rot pathogen Phytophthora cactorum.</title>
        <authorList>
            <person name="Armitage A.D."/>
            <person name="Nellist C.F."/>
            <person name="Bates H."/>
            <person name="Vickerstaff R.J."/>
            <person name="Harrison R.J."/>
        </authorList>
    </citation>
    <scope>NUCLEOTIDE SEQUENCE</scope>
    <source>
        <strain evidence="2">4040</strain>
    </source>
</reference>
<dbReference type="GO" id="GO:0003676">
    <property type="term" value="F:nucleic acid binding"/>
    <property type="evidence" value="ECO:0007669"/>
    <property type="project" value="InterPro"/>
</dbReference>
<organism evidence="2 3">
    <name type="scientific">Phytophthora cactorum</name>
    <dbReference type="NCBI Taxonomy" id="29920"/>
    <lineage>
        <taxon>Eukaryota</taxon>
        <taxon>Sar</taxon>
        <taxon>Stramenopiles</taxon>
        <taxon>Oomycota</taxon>
        <taxon>Peronosporomycetes</taxon>
        <taxon>Peronosporales</taxon>
        <taxon>Peronosporaceae</taxon>
        <taxon>Phytophthora</taxon>
    </lineage>
</organism>
<evidence type="ECO:0000313" key="2">
    <source>
        <dbReference type="EMBL" id="KAG2934779.1"/>
    </source>
</evidence>
<dbReference type="VEuPathDB" id="FungiDB:PC110_g7152"/>
<accession>A0A8T1D4X3</accession>
<proteinExistence type="predicted"/>
<sequence>MTEERLLAPIDLIINSVMNDAIPDMEVIEIHGLGKCLKDNIKLKCEIIVENLRPATLKEQIKHAIDCDPTLKSNLHRFFDVVTQEAIKNQQAFDLSQNSTPRPTRRKREGLPPGGCLHCKRGDHWLDDCPTAAENQKKDAMKAYLKNKKREKEL</sequence>
<gene>
    <name evidence="2" type="ORF">PC117_g12595</name>
</gene>
<evidence type="ECO:0008006" key="4">
    <source>
        <dbReference type="Google" id="ProtNLM"/>
    </source>
</evidence>
<dbReference type="AlphaFoldDB" id="A0A8T1D4X3"/>